<keyword evidence="4" id="KW-1185">Reference proteome</keyword>
<feature type="region of interest" description="Disordered" evidence="2">
    <location>
        <begin position="61"/>
        <end position="136"/>
    </location>
</feature>
<name>H6NQQ5_9BACL</name>
<dbReference type="HOGENOM" id="CLU_1041488_0_0_9"/>
<feature type="coiled-coil region" evidence="1">
    <location>
        <begin position="30"/>
        <end position="57"/>
    </location>
</feature>
<dbReference type="AlphaFoldDB" id="H6NQQ5"/>
<organism evidence="3 4">
    <name type="scientific">Paenibacillus mucilaginosus 3016</name>
    <dbReference type="NCBI Taxonomy" id="1116391"/>
    <lineage>
        <taxon>Bacteria</taxon>
        <taxon>Bacillati</taxon>
        <taxon>Bacillota</taxon>
        <taxon>Bacilli</taxon>
        <taxon>Bacillales</taxon>
        <taxon>Paenibacillaceae</taxon>
        <taxon>Paenibacillus</taxon>
    </lineage>
</organism>
<dbReference type="KEGG" id="pmq:PM3016_6926"/>
<dbReference type="Proteomes" id="UP000007523">
    <property type="component" value="Chromosome"/>
</dbReference>
<dbReference type="RefSeq" id="WP_014372492.1">
    <property type="nucleotide sequence ID" value="NC_016935.1"/>
</dbReference>
<gene>
    <name evidence="3" type="ORF">PM3016_6926</name>
</gene>
<evidence type="ECO:0000256" key="2">
    <source>
        <dbReference type="SAM" id="MobiDB-lite"/>
    </source>
</evidence>
<dbReference type="EMBL" id="CP003235">
    <property type="protein sequence ID" value="AFC33523.1"/>
    <property type="molecule type" value="Genomic_DNA"/>
</dbReference>
<protein>
    <submittedName>
        <fullName evidence="3">Uncharacterized protein</fullName>
    </submittedName>
</protein>
<sequence>MRRDPKELLTAEEWKALLEQSEEWPEEWMDRGAEQELAALRREVDELRTAVLALNDRLYRLEGRKDGSPQEAPVTDPASVGGPKRTEPVGGGLANAGGEEEAPQAAVRQTQVKTGTAFPTASVRTGAPAEASDDGVRAAVEAFEEAEKAEHKAVEAAEEAAVKAVMKAGSEGESAISTLEASEAGSAEEQPLVPQPEAWPSQGQEALSAKTAGRLESAASAEPGPPASEPKRTLSPDLGGEPVMLSRVQKYAKKKKRAAERSGRWFS</sequence>
<evidence type="ECO:0000256" key="1">
    <source>
        <dbReference type="SAM" id="Coils"/>
    </source>
</evidence>
<accession>H6NQQ5</accession>
<evidence type="ECO:0000313" key="4">
    <source>
        <dbReference type="Proteomes" id="UP000007523"/>
    </source>
</evidence>
<reference evidence="3 4" key="1">
    <citation type="journal article" date="2012" name="J. Bacteriol.">
        <title>Complete Genome Sequence of Paenibacillus mucilaginosus 3016, a Bacterium Functional as Microbial Fertilizer.</title>
        <authorList>
            <person name="Ma M."/>
            <person name="Wang Z."/>
            <person name="Li L."/>
            <person name="Jiang X."/>
            <person name="Guan D."/>
            <person name="Cao F."/>
            <person name="Chen H."/>
            <person name="Wang X."/>
            <person name="Shen D."/>
            <person name="Du B."/>
            <person name="Li J."/>
        </authorList>
    </citation>
    <scope>NUCLEOTIDE SEQUENCE [LARGE SCALE GENOMIC DNA]</scope>
    <source>
        <strain evidence="3 4">3016</strain>
    </source>
</reference>
<feature type="compositionally biased region" description="Polar residues" evidence="2">
    <location>
        <begin position="107"/>
        <end position="123"/>
    </location>
</feature>
<keyword evidence="1" id="KW-0175">Coiled coil</keyword>
<evidence type="ECO:0000313" key="3">
    <source>
        <dbReference type="EMBL" id="AFC33523.1"/>
    </source>
</evidence>
<feature type="region of interest" description="Disordered" evidence="2">
    <location>
        <begin position="164"/>
        <end position="267"/>
    </location>
</feature>
<proteinExistence type="predicted"/>